<feature type="transmembrane region" description="Helical" evidence="6">
    <location>
        <begin position="133"/>
        <end position="163"/>
    </location>
</feature>
<feature type="transmembrane region" description="Helical" evidence="6">
    <location>
        <begin position="55"/>
        <end position="79"/>
    </location>
</feature>
<comment type="subcellular location">
    <subcellularLocation>
        <location evidence="1">Membrane</location>
        <topology evidence="1">Multi-pass membrane protein</topology>
    </subcellularLocation>
</comment>
<reference evidence="9" key="1">
    <citation type="submission" date="2015-10" db="EMBL/GenBank/DDBJ databases">
        <authorList>
            <person name="Lehtovirta-Morley L.E."/>
            <person name="Vieille C."/>
        </authorList>
    </citation>
    <scope>NUCLEOTIDE SEQUENCE [LARGE SCALE GENOMIC DNA]</scope>
</reference>
<keyword evidence="3 6" id="KW-0812">Transmembrane</keyword>
<dbReference type="GO" id="GO:0016020">
    <property type="term" value="C:membrane"/>
    <property type="evidence" value="ECO:0007669"/>
    <property type="project" value="UniProtKB-SubCell"/>
</dbReference>
<dbReference type="KEGG" id="ndv:NDEV_0952"/>
<dbReference type="InterPro" id="IPR003834">
    <property type="entry name" value="Cyt_c_assmbl_TM_dom"/>
</dbReference>
<feature type="transmembrane region" description="Helical" evidence="6">
    <location>
        <begin position="6"/>
        <end position="34"/>
    </location>
</feature>
<dbReference type="Pfam" id="PF02683">
    <property type="entry name" value="DsbD_TM"/>
    <property type="match status" value="1"/>
</dbReference>
<evidence type="ECO:0000256" key="6">
    <source>
        <dbReference type="SAM" id="Phobius"/>
    </source>
</evidence>
<sequence>MVELTVGIAAIAGLGSFLAPCILPMIPAFLAYISGTTLTDLQKNNGTVNLVASRLNIILNTLFFVAGFTIVFSILGVILNSILAASAGPLLAGFNHVGGIIIIAFGVFMLLSSKISKLNFEKKILPNRTKSSYPLSFVFGLAFATGWTPCIGPILGSILTLAATSPSHAFILLLSYSLGLGIPFILMGVFFSRFTGFIKSMSKHLKYYSIIMGSLIVILGVLVYTNQLATIASFPLLNNILLG</sequence>
<accession>A0A128A322</accession>
<keyword evidence="9" id="KW-1185">Reference proteome</keyword>
<dbReference type="Proteomes" id="UP000196239">
    <property type="component" value="Chromosome 1"/>
</dbReference>
<dbReference type="GO" id="GO:0017004">
    <property type="term" value="P:cytochrome complex assembly"/>
    <property type="evidence" value="ECO:0007669"/>
    <property type="project" value="InterPro"/>
</dbReference>
<organism evidence="8 9">
    <name type="scientific">Nitrosotalea devaniterrae</name>
    <dbReference type="NCBI Taxonomy" id="1078905"/>
    <lineage>
        <taxon>Archaea</taxon>
        <taxon>Nitrososphaerota</taxon>
        <taxon>Nitrososphaeria</taxon>
        <taxon>Nitrosotaleales</taxon>
        <taxon>Nitrosotaleaceae</taxon>
        <taxon>Nitrosotalea</taxon>
    </lineage>
</organism>
<evidence type="ECO:0000256" key="2">
    <source>
        <dbReference type="ARBA" id="ARBA00006143"/>
    </source>
</evidence>
<evidence type="ECO:0000256" key="4">
    <source>
        <dbReference type="ARBA" id="ARBA00022989"/>
    </source>
</evidence>
<feature type="domain" description="Cytochrome C biogenesis protein transmembrane" evidence="7">
    <location>
        <begin position="5"/>
        <end position="191"/>
    </location>
</feature>
<feature type="transmembrane region" description="Helical" evidence="6">
    <location>
        <begin position="91"/>
        <end position="112"/>
    </location>
</feature>
<dbReference type="EMBL" id="LN890280">
    <property type="protein sequence ID" value="CUR51717.1"/>
    <property type="molecule type" value="Genomic_DNA"/>
</dbReference>
<evidence type="ECO:0000256" key="5">
    <source>
        <dbReference type="ARBA" id="ARBA00023136"/>
    </source>
</evidence>
<feature type="transmembrane region" description="Helical" evidence="6">
    <location>
        <begin position="207"/>
        <end position="225"/>
    </location>
</feature>
<feature type="transmembrane region" description="Helical" evidence="6">
    <location>
        <begin position="169"/>
        <end position="195"/>
    </location>
</feature>
<proteinExistence type="inferred from homology"/>
<comment type="similarity">
    <text evidence="2">Belongs to the DsbD family.</text>
</comment>
<keyword evidence="4 6" id="KW-1133">Transmembrane helix</keyword>
<dbReference type="AlphaFoldDB" id="A0A128A322"/>
<protein>
    <submittedName>
        <fullName evidence="8">Disulfide Bond oxidoreductase D family protein</fullName>
    </submittedName>
</protein>
<keyword evidence="5 6" id="KW-0472">Membrane</keyword>
<dbReference type="PANTHER" id="PTHR31272">
    <property type="entry name" value="CYTOCHROME C-TYPE BIOGENESIS PROTEIN HI_1454-RELATED"/>
    <property type="match status" value="1"/>
</dbReference>
<evidence type="ECO:0000256" key="3">
    <source>
        <dbReference type="ARBA" id="ARBA00022692"/>
    </source>
</evidence>
<evidence type="ECO:0000313" key="8">
    <source>
        <dbReference type="EMBL" id="CUR51717.1"/>
    </source>
</evidence>
<evidence type="ECO:0000259" key="7">
    <source>
        <dbReference type="Pfam" id="PF02683"/>
    </source>
</evidence>
<dbReference type="InterPro" id="IPR051790">
    <property type="entry name" value="Cytochrome_c-biogenesis_DsbD"/>
</dbReference>
<name>A0A128A322_9ARCH</name>
<gene>
    <name evidence="8" type="primary">ccdA</name>
    <name evidence="8" type="ORF">NDEV_0952</name>
</gene>
<evidence type="ECO:0000313" key="9">
    <source>
        <dbReference type="Proteomes" id="UP000196239"/>
    </source>
</evidence>
<evidence type="ECO:0000256" key="1">
    <source>
        <dbReference type="ARBA" id="ARBA00004141"/>
    </source>
</evidence>
<dbReference type="PANTHER" id="PTHR31272:SF9">
    <property type="entry name" value="BLL1027 PROTEIN"/>
    <property type="match status" value="1"/>
</dbReference>